<keyword evidence="3" id="KW-0804">Transcription</keyword>
<keyword evidence="1" id="KW-0805">Transcription regulation</keyword>
<evidence type="ECO:0000259" key="4">
    <source>
        <dbReference type="PROSITE" id="PS51118"/>
    </source>
</evidence>
<dbReference type="Gene3D" id="1.10.10.10">
    <property type="entry name" value="Winged helix-like DNA-binding domain superfamily/Winged helix DNA-binding domain"/>
    <property type="match status" value="1"/>
</dbReference>
<evidence type="ECO:0000256" key="2">
    <source>
        <dbReference type="ARBA" id="ARBA00023125"/>
    </source>
</evidence>
<evidence type="ECO:0000256" key="3">
    <source>
        <dbReference type="ARBA" id="ARBA00023163"/>
    </source>
</evidence>
<feature type="domain" description="HTH hxlR-type" evidence="4">
    <location>
        <begin position="19"/>
        <end position="117"/>
    </location>
</feature>
<dbReference type="PANTHER" id="PTHR33204:SF29">
    <property type="entry name" value="TRANSCRIPTIONAL REGULATOR"/>
    <property type="match status" value="1"/>
</dbReference>
<protein>
    <submittedName>
        <fullName evidence="5">HxlR family transcriptional regulator</fullName>
    </submittedName>
</protein>
<dbReference type="PANTHER" id="PTHR33204">
    <property type="entry name" value="TRANSCRIPTIONAL REGULATOR, MARR FAMILY"/>
    <property type="match status" value="1"/>
</dbReference>
<accession>A0A0F4QTV5</accession>
<dbReference type="InterPro" id="IPR002577">
    <property type="entry name" value="HTH_HxlR"/>
</dbReference>
<dbReference type="PATRIC" id="fig|43658.5.peg.1352"/>
<dbReference type="Pfam" id="PF01638">
    <property type="entry name" value="HxlR"/>
    <property type="match status" value="1"/>
</dbReference>
<proteinExistence type="predicted"/>
<dbReference type="OrthoDB" id="9807069at2"/>
<dbReference type="GO" id="GO:0003677">
    <property type="term" value="F:DNA binding"/>
    <property type="evidence" value="ECO:0007669"/>
    <property type="project" value="UniProtKB-KW"/>
</dbReference>
<evidence type="ECO:0000313" key="5">
    <source>
        <dbReference type="EMBL" id="KJZ11146.1"/>
    </source>
</evidence>
<dbReference type="RefSeq" id="WP_046004141.1">
    <property type="nucleotide sequence ID" value="NZ_JXYA01000011.1"/>
</dbReference>
<dbReference type="Proteomes" id="UP000033452">
    <property type="component" value="Unassembled WGS sequence"/>
</dbReference>
<sequence length="117" mass="13587">MTKNKALRTEENDINLGGCPMTSVMNVIGGKWKVIILFHLRDNTLRFGELKKRIPKITQKMLTQQLRELEADGLVSREVYAEVPPRVEYTSTSLSDELRPILDMLCEWGQRQQRQKN</sequence>
<dbReference type="InterPro" id="IPR036388">
    <property type="entry name" value="WH-like_DNA-bd_sf"/>
</dbReference>
<dbReference type="InterPro" id="IPR036390">
    <property type="entry name" value="WH_DNA-bd_sf"/>
</dbReference>
<gene>
    <name evidence="5" type="ORF">TW77_06425</name>
</gene>
<evidence type="ECO:0000256" key="1">
    <source>
        <dbReference type="ARBA" id="ARBA00023015"/>
    </source>
</evidence>
<name>A0A0F4QTV5_9GAMM</name>
<dbReference type="EMBL" id="JXYA01000011">
    <property type="protein sequence ID" value="KJZ11146.1"/>
    <property type="molecule type" value="Genomic_DNA"/>
</dbReference>
<comment type="caution">
    <text evidence="5">The sequence shown here is derived from an EMBL/GenBank/DDBJ whole genome shotgun (WGS) entry which is preliminary data.</text>
</comment>
<keyword evidence="6" id="KW-1185">Reference proteome</keyword>
<keyword evidence="2" id="KW-0238">DNA-binding</keyword>
<reference evidence="5 6" key="1">
    <citation type="journal article" date="2015" name="BMC Genomics">
        <title>Genome mining reveals unlocked bioactive potential of marine Gram-negative bacteria.</title>
        <authorList>
            <person name="Machado H."/>
            <person name="Sonnenschein E.C."/>
            <person name="Melchiorsen J."/>
            <person name="Gram L."/>
        </authorList>
    </citation>
    <scope>NUCLEOTIDE SEQUENCE [LARGE SCALE GENOMIC DNA]</scope>
    <source>
        <strain evidence="5 6">S2471</strain>
    </source>
</reference>
<dbReference type="AlphaFoldDB" id="A0A0F4QTV5"/>
<organism evidence="5 6">
    <name type="scientific">Pseudoalteromonas rubra</name>
    <dbReference type="NCBI Taxonomy" id="43658"/>
    <lineage>
        <taxon>Bacteria</taxon>
        <taxon>Pseudomonadati</taxon>
        <taxon>Pseudomonadota</taxon>
        <taxon>Gammaproteobacteria</taxon>
        <taxon>Alteromonadales</taxon>
        <taxon>Pseudoalteromonadaceae</taxon>
        <taxon>Pseudoalteromonas</taxon>
    </lineage>
</organism>
<evidence type="ECO:0000313" key="6">
    <source>
        <dbReference type="Proteomes" id="UP000033452"/>
    </source>
</evidence>
<dbReference type="PROSITE" id="PS51118">
    <property type="entry name" value="HTH_HXLR"/>
    <property type="match status" value="1"/>
</dbReference>
<dbReference type="SUPFAM" id="SSF46785">
    <property type="entry name" value="Winged helix' DNA-binding domain"/>
    <property type="match status" value="1"/>
</dbReference>